<evidence type="ECO:0000313" key="2">
    <source>
        <dbReference type="Proteomes" id="UP000287198"/>
    </source>
</evidence>
<comment type="caution">
    <text evidence="1">The sequence shown here is derived from an EMBL/GenBank/DDBJ whole genome shotgun (WGS) entry which is preliminary data.</text>
</comment>
<sequence>MLSVIKKYLITVGMSGLLFGCGQPSTRIAYHLPLSQYNAEALILEENYGATTSFVYKLYICDEERVGMSKCGKELLVVDKLHLSEIDVRLGGETLIVSLPDIARVHHFSNFWYSKGNPLQHPVPIELEFRTANTLNVRE</sequence>
<name>A0A432XVR4_9GAMM</name>
<protein>
    <submittedName>
        <fullName evidence="1">Uncharacterized protein</fullName>
    </submittedName>
</protein>
<dbReference type="PROSITE" id="PS51257">
    <property type="entry name" value="PROKAR_LIPOPROTEIN"/>
    <property type="match status" value="1"/>
</dbReference>
<reference evidence="2" key="1">
    <citation type="journal article" date="2018" name="Front. Microbiol.">
        <title>Genome-Based Analysis Reveals the Taxonomy and Diversity of the Family Idiomarinaceae.</title>
        <authorList>
            <person name="Liu Y."/>
            <person name="Lai Q."/>
            <person name="Shao Z."/>
        </authorList>
    </citation>
    <scope>NUCLEOTIDE SEQUENCE [LARGE SCALE GENOMIC DNA]</scope>
    <source>
        <strain evidence="2">BH195</strain>
    </source>
</reference>
<proteinExistence type="predicted"/>
<dbReference type="Proteomes" id="UP000287198">
    <property type="component" value="Unassembled WGS sequence"/>
</dbReference>
<evidence type="ECO:0000313" key="1">
    <source>
        <dbReference type="EMBL" id="RUO52812.1"/>
    </source>
</evidence>
<organism evidence="1 2">
    <name type="scientific">Pseudidiomarina halophila</name>
    <dbReference type="NCBI Taxonomy" id="1449799"/>
    <lineage>
        <taxon>Bacteria</taxon>
        <taxon>Pseudomonadati</taxon>
        <taxon>Pseudomonadota</taxon>
        <taxon>Gammaproteobacteria</taxon>
        <taxon>Alteromonadales</taxon>
        <taxon>Idiomarinaceae</taxon>
        <taxon>Pseudidiomarina</taxon>
    </lineage>
</organism>
<dbReference type="EMBL" id="PIPW01000002">
    <property type="protein sequence ID" value="RUO52812.1"/>
    <property type="molecule type" value="Genomic_DNA"/>
</dbReference>
<accession>A0A432XVR4</accession>
<gene>
    <name evidence="1" type="ORF">CWI69_07140</name>
</gene>
<dbReference type="AlphaFoldDB" id="A0A432XVR4"/>
<keyword evidence="2" id="KW-1185">Reference proteome</keyword>